<name>A0A432W9M6_9GAMM</name>
<dbReference type="InterPro" id="IPR003841">
    <property type="entry name" value="Na/Pi_transpt"/>
</dbReference>
<feature type="transmembrane region" description="Helical" evidence="6">
    <location>
        <begin position="136"/>
        <end position="158"/>
    </location>
</feature>
<proteinExistence type="predicted"/>
<evidence type="ECO:0000256" key="5">
    <source>
        <dbReference type="ARBA" id="ARBA00023136"/>
    </source>
</evidence>
<keyword evidence="8" id="KW-1185">Reference proteome</keyword>
<feature type="transmembrane region" description="Helical" evidence="6">
    <location>
        <begin position="53"/>
        <end position="73"/>
    </location>
</feature>
<evidence type="ECO:0000256" key="2">
    <source>
        <dbReference type="ARBA" id="ARBA00022475"/>
    </source>
</evidence>
<feature type="transmembrane region" description="Helical" evidence="6">
    <location>
        <begin position="254"/>
        <end position="274"/>
    </location>
</feature>
<dbReference type="GO" id="GO:0005436">
    <property type="term" value="F:sodium:phosphate symporter activity"/>
    <property type="evidence" value="ECO:0007669"/>
    <property type="project" value="InterPro"/>
</dbReference>
<evidence type="ECO:0000313" key="8">
    <source>
        <dbReference type="Proteomes" id="UP000288293"/>
    </source>
</evidence>
<evidence type="ECO:0000256" key="6">
    <source>
        <dbReference type="SAM" id="Phobius"/>
    </source>
</evidence>
<dbReference type="GO" id="GO:0005886">
    <property type="term" value="C:plasma membrane"/>
    <property type="evidence" value="ECO:0007669"/>
    <property type="project" value="UniProtKB-SubCell"/>
</dbReference>
<organism evidence="7 8">
    <name type="scientific">Aliidiomarina minuta</name>
    <dbReference type="NCBI Taxonomy" id="880057"/>
    <lineage>
        <taxon>Bacteria</taxon>
        <taxon>Pseudomonadati</taxon>
        <taxon>Pseudomonadota</taxon>
        <taxon>Gammaproteobacteria</taxon>
        <taxon>Alteromonadales</taxon>
        <taxon>Idiomarinaceae</taxon>
        <taxon>Aliidiomarina</taxon>
    </lineage>
</organism>
<feature type="transmembrane region" description="Helical" evidence="6">
    <location>
        <begin position="170"/>
        <end position="192"/>
    </location>
</feature>
<keyword evidence="5 6" id="KW-0472">Membrane</keyword>
<reference evidence="7 8" key="1">
    <citation type="journal article" date="2011" name="Front. Microbiol.">
        <title>Genomic signatures of strain selection and enhancement in Bacillus atrophaeus var. globigii, a historical biowarfare simulant.</title>
        <authorList>
            <person name="Gibbons H.S."/>
            <person name="Broomall S.M."/>
            <person name="McNew L.A."/>
            <person name="Daligault H."/>
            <person name="Chapman C."/>
            <person name="Bruce D."/>
            <person name="Karavis M."/>
            <person name="Krepps M."/>
            <person name="McGregor P.A."/>
            <person name="Hong C."/>
            <person name="Park K.H."/>
            <person name="Akmal A."/>
            <person name="Feldman A."/>
            <person name="Lin J.S."/>
            <person name="Chang W.E."/>
            <person name="Higgs B.W."/>
            <person name="Demirev P."/>
            <person name="Lindquist J."/>
            <person name="Liem A."/>
            <person name="Fochler E."/>
            <person name="Read T.D."/>
            <person name="Tapia R."/>
            <person name="Johnson S."/>
            <person name="Bishop-Lilly K.A."/>
            <person name="Detter C."/>
            <person name="Han C."/>
            <person name="Sozhamannan S."/>
            <person name="Rosenzweig C.N."/>
            <person name="Skowronski E.W."/>
        </authorList>
    </citation>
    <scope>NUCLEOTIDE SEQUENCE [LARGE SCALE GENOMIC DNA]</scope>
    <source>
        <strain evidence="7 8">MLST1</strain>
    </source>
</reference>
<dbReference type="AlphaFoldDB" id="A0A432W9M6"/>
<evidence type="ECO:0000256" key="3">
    <source>
        <dbReference type="ARBA" id="ARBA00022692"/>
    </source>
</evidence>
<comment type="caution">
    <text evidence="7">The sequence shown here is derived from an EMBL/GenBank/DDBJ whole genome shotgun (WGS) entry which is preliminary data.</text>
</comment>
<feature type="transmembrane region" description="Helical" evidence="6">
    <location>
        <begin position="286"/>
        <end position="305"/>
    </location>
</feature>
<evidence type="ECO:0000256" key="4">
    <source>
        <dbReference type="ARBA" id="ARBA00022989"/>
    </source>
</evidence>
<feature type="transmembrane region" description="Helical" evidence="6">
    <location>
        <begin position="113"/>
        <end position="129"/>
    </location>
</feature>
<keyword evidence="4 6" id="KW-1133">Transmembrane helix</keyword>
<evidence type="ECO:0008006" key="9">
    <source>
        <dbReference type="Google" id="ProtNLM"/>
    </source>
</evidence>
<dbReference type="PANTHER" id="PTHR10010:SF46">
    <property type="entry name" value="SODIUM-DEPENDENT PHOSPHATE TRANSPORT PROTEIN 2B"/>
    <property type="match status" value="1"/>
</dbReference>
<sequence length="528" mass="57105">MGFTEWGMSLGGLGFLLLGMAMMTDGLKAAAGDSLHRILERSTQTRMRALFTGFSITAIVQSSSAVIVATLGFTNAGILRLKQAAWVVFGSNVGTTMTAWIVALVGLKIRVDIVALPLIGIGMLMKLFLRSERAPHIGVALAGFGILFFGLGMLRDAFENIAQIIPVEQLAAFGGWGILLGVVAGALLTAIIQSSSAALAIILTASVTGVFSPLLGASLVIGANLGTTSTSLLATVGATPNAKRLALVHVGEKLFTGAIALILLLPMWWLADFIAAQTGGNISTALAMYHTLFNVLGVALMWVFADRLLRQVEHWVKQPELSSEKPRYLDDTVLQVPVMGVAALHSELKRVYKQLLRRGRGVLQLEEEASAPQDDVNTSVLMGKIEDFAQKLGRSQLQGASELFLNLNWALQECRELRQNINDLRSKDVGLIEKALDDDLRKLLAAIMGSGQLKALSEETRSSILYRIKDCRKSRRRELLQGLESGLLEPAEVTRLLNIVAMWEESARRIIRIAGVLYPPEVEVQATA</sequence>
<comment type="subcellular location">
    <subcellularLocation>
        <location evidence="1">Cell membrane</location>
        <topology evidence="1">Multi-pass membrane protein</topology>
    </subcellularLocation>
</comment>
<dbReference type="NCBIfam" id="NF037997">
    <property type="entry name" value="Na_Pi_symport"/>
    <property type="match status" value="1"/>
</dbReference>
<gene>
    <name evidence="7" type="ORF">CWE09_06225</name>
</gene>
<evidence type="ECO:0000313" key="7">
    <source>
        <dbReference type="EMBL" id="RUO26308.1"/>
    </source>
</evidence>
<dbReference type="PANTHER" id="PTHR10010">
    <property type="entry name" value="SOLUTE CARRIER FAMILY 34 SODIUM PHOSPHATE , MEMBER 2-RELATED"/>
    <property type="match status" value="1"/>
</dbReference>
<dbReference type="GO" id="GO:0044341">
    <property type="term" value="P:sodium-dependent phosphate transport"/>
    <property type="evidence" value="ECO:0007669"/>
    <property type="project" value="InterPro"/>
</dbReference>
<dbReference type="Proteomes" id="UP000288293">
    <property type="component" value="Unassembled WGS sequence"/>
</dbReference>
<dbReference type="EMBL" id="PIPL01000001">
    <property type="protein sequence ID" value="RUO26308.1"/>
    <property type="molecule type" value="Genomic_DNA"/>
</dbReference>
<dbReference type="RefSeq" id="WP_126803120.1">
    <property type="nucleotide sequence ID" value="NZ_PIPL01000001.1"/>
</dbReference>
<evidence type="ECO:0000256" key="1">
    <source>
        <dbReference type="ARBA" id="ARBA00004651"/>
    </source>
</evidence>
<keyword evidence="3 6" id="KW-0812">Transmembrane</keyword>
<dbReference type="OrthoDB" id="9763003at2"/>
<feature type="transmembrane region" description="Helical" evidence="6">
    <location>
        <begin position="85"/>
        <end position="107"/>
    </location>
</feature>
<feature type="transmembrane region" description="Helical" evidence="6">
    <location>
        <begin position="199"/>
        <end position="223"/>
    </location>
</feature>
<dbReference type="Pfam" id="PF02690">
    <property type="entry name" value="Na_Pi_cotrans"/>
    <property type="match status" value="1"/>
</dbReference>
<keyword evidence="2" id="KW-1003">Cell membrane</keyword>
<accession>A0A432W9M6</accession>
<protein>
    <recommendedName>
        <fullName evidence="9">Na/Pi cotransporter family protein</fullName>
    </recommendedName>
</protein>